<sequence>MAVGTVSTSILTDIANAIRYKAGVATLYKPREMAAAVSALDGTDAGDYQEQPYMALESGVLPESVFSDIAAAIRGQNGLSTRYQPGDMAAAILALEWDVGLKPRAVLTSLGTLEFNYVDGRHCYSGGVPVNAWEIDPAGYSSAAARPYDSIKLQVKKVVIHTSWPQVGMRKADYLFNAFQSMTEVSGFENMSGITSAAQMFSSCSSLETIYATSFSNTGLSGSLMFNGCYKLVGGADGFVPSSTSGASVCKIGTGGVLTDPNADARTWFWAHFYDDGEAVLTASSSPDPTRTLRASGRICAIGKYVGLGFTPWTGTTGPTHRQHLTSVTFAADMATFSYLNLIYLFYTCTNLASVSGLGNLRGVRSMRYTFSSCAFTTIDFRGFDPSHLTDLFYTFSGCSHLTTIYADSTWALPSSGISGSQCFYSCSTSLVGGNGTVWASNKTGYTYFRIDTASTPGYITAA</sequence>
<keyword evidence="2" id="KW-1185">Reference proteome</keyword>
<dbReference type="Gene3D" id="3.80.10.10">
    <property type="entry name" value="Ribonuclease Inhibitor"/>
    <property type="match status" value="1"/>
</dbReference>
<reference evidence="1" key="1">
    <citation type="submission" date="2023-05" db="EMBL/GenBank/DDBJ databases">
        <title>[olsenella] sp. nov., isolated from a pig farm feces dump.</title>
        <authorList>
            <person name="Chang Y.-H."/>
        </authorList>
    </citation>
    <scope>NUCLEOTIDE SEQUENCE</scope>
    <source>
        <strain evidence="1">YH-ols2217</strain>
    </source>
</reference>
<dbReference type="EMBL" id="JASJEX010000002">
    <property type="protein sequence ID" value="MDJ1129550.1"/>
    <property type="molecule type" value="Genomic_DNA"/>
</dbReference>
<accession>A0ABT6ZKH6</accession>
<dbReference type="Proteomes" id="UP001431693">
    <property type="component" value="Unassembled WGS sequence"/>
</dbReference>
<comment type="caution">
    <text evidence="1">The sequence shown here is derived from an EMBL/GenBank/DDBJ whole genome shotgun (WGS) entry which is preliminary data.</text>
</comment>
<evidence type="ECO:0000313" key="2">
    <source>
        <dbReference type="Proteomes" id="UP001431693"/>
    </source>
</evidence>
<dbReference type="InterPro" id="IPR032675">
    <property type="entry name" value="LRR_dom_sf"/>
</dbReference>
<dbReference type="RefSeq" id="WP_283713664.1">
    <property type="nucleotide sequence ID" value="NZ_JASJEW010000006.1"/>
</dbReference>
<dbReference type="Pfam" id="PF13306">
    <property type="entry name" value="LRR_5"/>
    <property type="match status" value="1"/>
</dbReference>
<dbReference type="InterPro" id="IPR026906">
    <property type="entry name" value="LRR_5"/>
</dbReference>
<organism evidence="1 2">
    <name type="scientific">Kribbibacterium absianum</name>
    <dbReference type="NCBI Taxonomy" id="3044210"/>
    <lineage>
        <taxon>Bacteria</taxon>
        <taxon>Bacillati</taxon>
        <taxon>Actinomycetota</taxon>
        <taxon>Coriobacteriia</taxon>
        <taxon>Coriobacteriales</taxon>
        <taxon>Kribbibacteriaceae</taxon>
        <taxon>Kribbibacterium</taxon>
    </lineage>
</organism>
<protein>
    <submittedName>
        <fullName evidence="1">Leucine-rich repeat protein</fullName>
    </submittedName>
</protein>
<gene>
    <name evidence="1" type="ORF">QJ043_05575</name>
</gene>
<evidence type="ECO:0000313" key="1">
    <source>
        <dbReference type="EMBL" id="MDJ1129550.1"/>
    </source>
</evidence>
<proteinExistence type="predicted"/>
<name>A0ABT6ZKH6_9ACTN</name>